<dbReference type="AlphaFoldDB" id="A0AAV1E9B4"/>
<name>A0AAV1E9B4_OLDCO</name>
<proteinExistence type="predicted"/>
<evidence type="ECO:0000313" key="3">
    <source>
        <dbReference type="Proteomes" id="UP001161247"/>
    </source>
</evidence>
<gene>
    <name evidence="2" type="ORF">OLC1_LOCUS22634</name>
</gene>
<feature type="domain" description="KIB1-4 beta-propeller" evidence="1">
    <location>
        <begin position="75"/>
        <end position="207"/>
    </location>
</feature>
<protein>
    <submittedName>
        <fullName evidence="2">OLC1v1017407C1</fullName>
    </submittedName>
</protein>
<dbReference type="EMBL" id="OX459125">
    <property type="protein sequence ID" value="CAI9116299.1"/>
    <property type="molecule type" value="Genomic_DNA"/>
</dbReference>
<reference evidence="2" key="1">
    <citation type="submission" date="2023-03" db="EMBL/GenBank/DDBJ databases">
        <authorList>
            <person name="Julca I."/>
        </authorList>
    </citation>
    <scope>NUCLEOTIDE SEQUENCE</scope>
</reference>
<dbReference type="PANTHER" id="PTHR33127:SF5">
    <property type="entry name" value="TRANSMEMBRANE PROTEIN"/>
    <property type="match status" value="1"/>
</dbReference>
<accession>A0AAV1E9B4</accession>
<sequence>MNRIDIDIGPNYDIIALSFPFPPTISDWSIFGIFQSDDPLLRHQIILGNINSGERQSWHYKYFVNQNNIRISNGTLVYQDDQYYCLDVKGRVYAVQDPHGDNITFKYWCRPPIFKVGPSRVGAAPSRFLDTNQSFLAAGLEEDGGGIFAVIVSRDETKVSVYEFCRRECKWFPVENLRGRMLFVSETASFVAKATNPRMSNKIYFPKFYGASGVFYSLKTKKYHSYDGRFSSKESYTLQDMPSTATWIQPSLPLPEDLSFNF</sequence>
<keyword evidence="3" id="KW-1185">Reference proteome</keyword>
<dbReference type="Proteomes" id="UP001161247">
    <property type="component" value="Chromosome 8"/>
</dbReference>
<evidence type="ECO:0000259" key="1">
    <source>
        <dbReference type="Pfam" id="PF03478"/>
    </source>
</evidence>
<dbReference type="InterPro" id="IPR005174">
    <property type="entry name" value="KIB1-4_b-propeller"/>
</dbReference>
<dbReference type="PANTHER" id="PTHR33127">
    <property type="entry name" value="TRANSMEMBRANE PROTEIN"/>
    <property type="match status" value="1"/>
</dbReference>
<evidence type="ECO:0000313" key="2">
    <source>
        <dbReference type="EMBL" id="CAI9116299.1"/>
    </source>
</evidence>
<dbReference type="Pfam" id="PF03478">
    <property type="entry name" value="Beta-prop_KIB1-4"/>
    <property type="match status" value="1"/>
</dbReference>
<organism evidence="2 3">
    <name type="scientific">Oldenlandia corymbosa var. corymbosa</name>
    <dbReference type="NCBI Taxonomy" id="529605"/>
    <lineage>
        <taxon>Eukaryota</taxon>
        <taxon>Viridiplantae</taxon>
        <taxon>Streptophyta</taxon>
        <taxon>Embryophyta</taxon>
        <taxon>Tracheophyta</taxon>
        <taxon>Spermatophyta</taxon>
        <taxon>Magnoliopsida</taxon>
        <taxon>eudicotyledons</taxon>
        <taxon>Gunneridae</taxon>
        <taxon>Pentapetalae</taxon>
        <taxon>asterids</taxon>
        <taxon>lamiids</taxon>
        <taxon>Gentianales</taxon>
        <taxon>Rubiaceae</taxon>
        <taxon>Rubioideae</taxon>
        <taxon>Spermacoceae</taxon>
        <taxon>Hedyotis-Oldenlandia complex</taxon>
        <taxon>Oldenlandia</taxon>
    </lineage>
</organism>